<keyword evidence="2" id="KW-0689">Ribosomal protein</keyword>
<evidence type="ECO:0000256" key="3">
    <source>
        <dbReference type="ARBA" id="ARBA00023274"/>
    </source>
</evidence>
<dbReference type="EMBL" id="JAVRRA010025002">
    <property type="protein sequence ID" value="KAK5124338.1"/>
    <property type="molecule type" value="Genomic_DNA"/>
</dbReference>
<dbReference type="SMART" id="SM00739">
    <property type="entry name" value="KOW"/>
    <property type="match status" value="1"/>
</dbReference>
<evidence type="ECO:0000256" key="2">
    <source>
        <dbReference type="ARBA" id="ARBA00022980"/>
    </source>
</evidence>
<evidence type="ECO:0000313" key="6">
    <source>
        <dbReference type="EMBL" id="KAK5124338.1"/>
    </source>
</evidence>
<dbReference type="Pfam" id="PF22682">
    <property type="entry name" value="Ribosomal_uL24m-like"/>
    <property type="match status" value="1"/>
</dbReference>
<keyword evidence="3" id="KW-0687">Ribonucleoprotein</keyword>
<feature type="domain" description="KOW" evidence="5">
    <location>
        <begin position="101"/>
        <end position="128"/>
    </location>
</feature>
<evidence type="ECO:0000256" key="4">
    <source>
        <dbReference type="SAM" id="MobiDB-lite"/>
    </source>
</evidence>
<dbReference type="InterPro" id="IPR008991">
    <property type="entry name" value="Translation_prot_SH3-like_sf"/>
</dbReference>
<name>A0ABR0KSE9_9PEZI</name>
<gene>
    <name evidence="6" type="ORF">LTR16_003559</name>
</gene>
<evidence type="ECO:0000313" key="7">
    <source>
        <dbReference type="Proteomes" id="UP001357485"/>
    </source>
</evidence>
<dbReference type="Proteomes" id="UP001357485">
    <property type="component" value="Unassembled WGS sequence"/>
</dbReference>
<dbReference type="InterPro" id="IPR005824">
    <property type="entry name" value="KOW"/>
</dbReference>
<dbReference type="Gene3D" id="2.30.30.30">
    <property type="match status" value="1"/>
</dbReference>
<feature type="region of interest" description="Disordered" evidence="4">
    <location>
        <begin position="345"/>
        <end position="399"/>
    </location>
</feature>
<comment type="caution">
    <text evidence="6">The sequence shown here is derived from an EMBL/GenBank/DDBJ whole genome shotgun (WGS) entry which is preliminary data.</text>
</comment>
<protein>
    <recommendedName>
        <fullName evidence="5">KOW domain-containing protein</fullName>
    </recommendedName>
</protein>
<proteinExistence type="inferred from homology"/>
<evidence type="ECO:0000259" key="5">
    <source>
        <dbReference type="SMART" id="SM00739"/>
    </source>
</evidence>
<dbReference type="InterPro" id="IPR014722">
    <property type="entry name" value="Rib_uL2_dom2"/>
</dbReference>
<comment type="similarity">
    <text evidence="1">Belongs to the universal ribosomal protein uL24 family.</text>
</comment>
<dbReference type="CDD" id="cd06089">
    <property type="entry name" value="KOW_RPL26"/>
    <property type="match status" value="1"/>
</dbReference>
<reference evidence="6 7" key="1">
    <citation type="submission" date="2023-08" db="EMBL/GenBank/DDBJ databases">
        <title>Black Yeasts Isolated from many extreme environments.</title>
        <authorList>
            <person name="Coleine C."/>
            <person name="Stajich J.E."/>
            <person name="Selbmann L."/>
        </authorList>
    </citation>
    <scope>NUCLEOTIDE SEQUENCE [LARGE SCALE GENOMIC DNA]</scope>
    <source>
        <strain evidence="6 7">CCFEE 536</strain>
    </source>
</reference>
<accession>A0ABR0KSE9</accession>
<evidence type="ECO:0000256" key="1">
    <source>
        <dbReference type="ARBA" id="ARBA00010618"/>
    </source>
</evidence>
<dbReference type="InterPro" id="IPR003256">
    <property type="entry name" value="Ribosomal_uL24"/>
</dbReference>
<dbReference type="InterPro" id="IPR041988">
    <property type="entry name" value="Ribosomal_uL24_KOW"/>
</dbReference>
<dbReference type="PANTHER" id="PTHR12903">
    <property type="entry name" value="MITOCHONDRIAL RIBOSOMAL PROTEIN L24"/>
    <property type="match status" value="1"/>
</dbReference>
<feature type="region of interest" description="Disordered" evidence="4">
    <location>
        <begin position="1"/>
        <end position="32"/>
    </location>
</feature>
<organism evidence="6 7">
    <name type="scientific">Cryomyces antarcticus</name>
    <dbReference type="NCBI Taxonomy" id="329879"/>
    <lineage>
        <taxon>Eukaryota</taxon>
        <taxon>Fungi</taxon>
        <taxon>Dikarya</taxon>
        <taxon>Ascomycota</taxon>
        <taxon>Pezizomycotina</taxon>
        <taxon>Dothideomycetes</taxon>
        <taxon>Dothideomycetes incertae sedis</taxon>
        <taxon>Cryomyces</taxon>
    </lineage>
</organism>
<keyword evidence="7" id="KW-1185">Reference proteome</keyword>
<dbReference type="SUPFAM" id="SSF50104">
    <property type="entry name" value="Translation proteins SH3-like domain"/>
    <property type="match status" value="1"/>
</dbReference>
<sequence length="399" mass="45059">MQKVLQRTAMAKRQATRRALLRTQKEEADTARTKTMEHIQSLKEQSRVVKEARKNRREDWELGPLAPRRDVGENKQYYGTVDHKTLRGAEIPKKKRMELWTIVEGDRVVLLTGRDKGKIGEVDNVNKETEEVTVTGLNRVEIAIPEWMRGKDSNPSPTRSVGRPIPIGLVRLVYALPDPKTSIPRDVIVENIEPRNVFRDRDTKEPIFDRVIPGLEVSIPWPVKVKPDDVDHPSDTLRITVEEQTWTPTLLRPPMPPSVIDELRNKYSAFRDRHDEEYIAKKMAEDEEAKAAKQMAKMMRTPLKELHAKRREEFRKGSAEGARPKKITQDMLAKIGEVIVAKRMGGLPGGASTAGAEAAVENTPKLAEKSGAEVEVPETSEMPKTPEPQEALPPSKHGV</sequence>
<feature type="compositionally biased region" description="Basic and acidic residues" evidence="4">
    <location>
        <begin position="23"/>
        <end position="32"/>
    </location>
</feature>